<gene>
    <name evidence="9" type="ORF">VXC91_24430</name>
</gene>
<evidence type="ECO:0000313" key="10">
    <source>
        <dbReference type="Proteomes" id="UP001333996"/>
    </source>
</evidence>
<dbReference type="PANTHER" id="PTHR43884">
    <property type="entry name" value="ACYL-COA DEHYDROGENASE"/>
    <property type="match status" value="1"/>
</dbReference>
<evidence type="ECO:0000259" key="7">
    <source>
        <dbReference type="Pfam" id="PF02770"/>
    </source>
</evidence>
<comment type="cofactor">
    <cofactor evidence="1 5">
        <name>FAD</name>
        <dbReference type="ChEBI" id="CHEBI:57692"/>
    </cofactor>
</comment>
<dbReference type="Pfam" id="PF02770">
    <property type="entry name" value="Acyl-CoA_dh_M"/>
    <property type="match status" value="1"/>
</dbReference>
<evidence type="ECO:0000259" key="6">
    <source>
        <dbReference type="Pfam" id="PF00441"/>
    </source>
</evidence>
<dbReference type="SUPFAM" id="SSF47203">
    <property type="entry name" value="Acyl-CoA dehydrogenase C-terminal domain-like"/>
    <property type="match status" value="1"/>
</dbReference>
<evidence type="ECO:0000313" key="9">
    <source>
        <dbReference type="EMBL" id="MED7825047.1"/>
    </source>
</evidence>
<dbReference type="SUPFAM" id="SSF56645">
    <property type="entry name" value="Acyl-CoA dehydrogenase NM domain-like"/>
    <property type="match status" value="1"/>
</dbReference>
<sequence>MTTAIAGPDLNFDVLPTEVRRFQEKVREYARDEIAPRALKLDLADAADFDWDIVQKGHELGLTRALLPKEYGGLGIGVLGVAVALEELAAACPAVALIFGATMLGQSPILLSGDPRLQARFLPLFAGDEAVLAANGIAEEEAGSDLVIPENFVHARMATTARRDGDFYVINGHKKFCTNGKVAAFASIFANMEGHPGATGLTCFIVPLDEPGVTRGEVADKMGYRACLGTTLHFDNVRIPAEYMIGGEGTGAEIDVAQGNMARSSVAAISTGVARNALEHAIDWCGKRVQGGKLLREHQFTARKLAEMSANVDAARLLYQRAANKVDNELPAPEYEPALAKLFADRIAIDTAGDAVSLMGARGYCREYGAEKILRDSYGTRIFEGTQEALALAVTSSLYREEDDL</sequence>
<dbReference type="Pfam" id="PF00441">
    <property type="entry name" value="Acyl-CoA_dh_1"/>
    <property type="match status" value="1"/>
</dbReference>
<feature type="domain" description="Acyl-CoA dehydrogenase/oxidase N-terminal" evidence="8">
    <location>
        <begin position="18"/>
        <end position="126"/>
    </location>
</feature>
<evidence type="ECO:0000256" key="2">
    <source>
        <dbReference type="ARBA" id="ARBA00009347"/>
    </source>
</evidence>
<evidence type="ECO:0000259" key="8">
    <source>
        <dbReference type="Pfam" id="PF02771"/>
    </source>
</evidence>
<accession>A0ABU7FLR6</accession>
<dbReference type="Pfam" id="PF02771">
    <property type="entry name" value="Acyl-CoA_dh_N"/>
    <property type="match status" value="1"/>
</dbReference>
<dbReference type="Gene3D" id="1.20.140.10">
    <property type="entry name" value="Butyryl-CoA Dehydrogenase, subunit A, domain 3"/>
    <property type="match status" value="1"/>
</dbReference>
<dbReference type="Gene3D" id="2.40.110.10">
    <property type="entry name" value="Butyryl-CoA Dehydrogenase, subunit A, domain 2"/>
    <property type="match status" value="1"/>
</dbReference>
<keyword evidence="10" id="KW-1185">Reference proteome</keyword>
<proteinExistence type="inferred from homology"/>
<dbReference type="RefSeq" id="WP_329509470.1">
    <property type="nucleotide sequence ID" value="NZ_BAAAYZ010000024.1"/>
</dbReference>
<evidence type="ECO:0000256" key="5">
    <source>
        <dbReference type="RuleBase" id="RU362125"/>
    </source>
</evidence>
<keyword evidence="4 5" id="KW-0274">FAD</keyword>
<dbReference type="InterPro" id="IPR046373">
    <property type="entry name" value="Acyl-CoA_Oxase/DH_mid-dom_sf"/>
</dbReference>
<comment type="caution">
    <text evidence="9">The sequence shown here is derived from an EMBL/GenBank/DDBJ whole genome shotgun (WGS) entry which is preliminary data.</text>
</comment>
<dbReference type="InterPro" id="IPR009075">
    <property type="entry name" value="AcylCo_DH/oxidase_C"/>
</dbReference>
<dbReference type="InterPro" id="IPR009100">
    <property type="entry name" value="AcylCoA_DH/oxidase_NM_dom_sf"/>
</dbReference>
<dbReference type="InterPro" id="IPR037069">
    <property type="entry name" value="AcylCoA_DH/ox_N_sf"/>
</dbReference>
<keyword evidence="5" id="KW-0560">Oxidoreductase</keyword>
<dbReference type="Gene3D" id="1.10.540.10">
    <property type="entry name" value="Acyl-CoA dehydrogenase/oxidase, N-terminal domain"/>
    <property type="match status" value="1"/>
</dbReference>
<evidence type="ECO:0000256" key="3">
    <source>
        <dbReference type="ARBA" id="ARBA00022630"/>
    </source>
</evidence>
<reference evidence="9" key="1">
    <citation type="submission" date="2024-01" db="EMBL/GenBank/DDBJ databases">
        <title>First draft genome sequence data of TA4-1, the type strain of Gram-positive actinobacterium Streptomyces chiangmaiensis.</title>
        <authorList>
            <person name="Yasawong M."/>
            <person name="Nantapong N."/>
        </authorList>
    </citation>
    <scope>NUCLEOTIDE SEQUENCE</scope>
    <source>
        <strain evidence="9">TA4-1</strain>
    </source>
</reference>
<comment type="similarity">
    <text evidence="2 5">Belongs to the acyl-CoA dehydrogenase family.</text>
</comment>
<dbReference type="InterPro" id="IPR036250">
    <property type="entry name" value="AcylCo_DH-like_C"/>
</dbReference>
<dbReference type="EMBL" id="JAYWVC010000093">
    <property type="protein sequence ID" value="MED7825047.1"/>
    <property type="molecule type" value="Genomic_DNA"/>
</dbReference>
<name>A0ABU7FLR6_9ACTN</name>
<keyword evidence="3 5" id="KW-0285">Flavoprotein</keyword>
<protein>
    <submittedName>
        <fullName evidence="9">Acyl-CoA dehydrogenase family protein</fullName>
    </submittedName>
</protein>
<dbReference type="PANTHER" id="PTHR43884:SF12">
    <property type="entry name" value="ISOVALERYL-COA DEHYDROGENASE, MITOCHONDRIAL-RELATED"/>
    <property type="match status" value="1"/>
</dbReference>
<feature type="domain" description="Acyl-CoA dehydrogenase/oxidase C-terminal" evidence="6">
    <location>
        <begin position="251"/>
        <end position="395"/>
    </location>
</feature>
<dbReference type="PIRSF" id="PIRSF016578">
    <property type="entry name" value="HsaA"/>
    <property type="match status" value="1"/>
</dbReference>
<evidence type="ECO:0000256" key="1">
    <source>
        <dbReference type="ARBA" id="ARBA00001974"/>
    </source>
</evidence>
<organism evidence="9 10">
    <name type="scientific">Streptomyces chiangmaiensis</name>
    <dbReference type="NCBI Taxonomy" id="766497"/>
    <lineage>
        <taxon>Bacteria</taxon>
        <taxon>Bacillati</taxon>
        <taxon>Actinomycetota</taxon>
        <taxon>Actinomycetes</taxon>
        <taxon>Kitasatosporales</taxon>
        <taxon>Streptomycetaceae</taxon>
        <taxon>Streptomyces</taxon>
    </lineage>
</organism>
<dbReference type="Proteomes" id="UP001333996">
    <property type="component" value="Unassembled WGS sequence"/>
</dbReference>
<dbReference type="InterPro" id="IPR006091">
    <property type="entry name" value="Acyl-CoA_Oxase/DH_mid-dom"/>
</dbReference>
<feature type="domain" description="Acyl-CoA oxidase/dehydrogenase middle" evidence="7">
    <location>
        <begin position="136"/>
        <end position="237"/>
    </location>
</feature>
<evidence type="ECO:0000256" key="4">
    <source>
        <dbReference type="ARBA" id="ARBA00022827"/>
    </source>
</evidence>
<dbReference type="InterPro" id="IPR013786">
    <property type="entry name" value="AcylCoA_DH/ox_N"/>
</dbReference>